<organism evidence="5 6">
    <name type="scientific">Microbacterium hominis</name>
    <dbReference type="NCBI Taxonomy" id="162426"/>
    <lineage>
        <taxon>Bacteria</taxon>
        <taxon>Bacillati</taxon>
        <taxon>Actinomycetota</taxon>
        <taxon>Actinomycetes</taxon>
        <taxon>Micrococcales</taxon>
        <taxon>Microbacteriaceae</taxon>
        <taxon>Microbacterium</taxon>
    </lineage>
</organism>
<dbReference type="SUPFAM" id="SSF53335">
    <property type="entry name" value="S-adenosyl-L-methionine-dependent methyltransferases"/>
    <property type="match status" value="1"/>
</dbReference>
<evidence type="ECO:0000259" key="4">
    <source>
        <dbReference type="Pfam" id="PF08241"/>
    </source>
</evidence>
<dbReference type="EMBL" id="CP054038">
    <property type="protein sequence ID" value="QKJ19078.1"/>
    <property type="molecule type" value="Genomic_DNA"/>
</dbReference>
<keyword evidence="3 5" id="KW-0808">Transferase</keyword>
<accession>A0A7D4Q0M3</accession>
<dbReference type="Proteomes" id="UP000502498">
    <property type="component" value="Chromosome"/>
</dbReference>
<gene>
    <name evidence="5" type="ORF">HQM25_06615</name>
</gene>
<dbReference type="PANTHER" id="PTHR44942:SF4">
    <property type="entry name" value="METHYLTRANSFERASE TYPE 11 DOMAIN-CONTAINING PROTEIN"/>
    <property type="match status" value="1"/>
</dbReference>
<dbReference type="GO" id="GO:0032259">
    <property type="term" value="P:methylation"/>
    <property type="evidence" value="ECO:0007669"/>
    <property type="project" value="UniProtKB-KW"/>
</dbReference>
<feature type="domain" description="Methyltransferase type 11" evidence="4">
    <location>
        <begin position="48"/>
        <end position="135"/>
    </location>
</feature>
<name>A0A7D4Q0M3_9MICO</name>
<dbReference type="PANTHER" id="PTHR44942">
    <property type="entry name" value="METHYLTRANSF_11 DOMAIN-CONTAINING PROTEIN"/>
    <property type="match status" value="1"/>
</dbReference>
<evidence type="ECO:0000313" key="5">
    <source>
        <dbReference type="EMBL" id="QKJ19078.1"/>
    </source>
</evidence>
<evidence type="ECO:0000256" key="1">
    <source>
        <dbReference type="ARBA" id="ARBA00008361"/>
    </source>
</evidence>
<comment type="similarity">
    <text evidence="1">Belongs to the methyltransferase superfamily.</text>
</comment>
<dbReference type="GO" id="GO:0008757">
    <property type="term" value="F:S-adenosylmethionine-dependent methyltransferase activity"/>
    <property type="evidence" value="ECO:0007669"/>
    <property type="project" value="InterPro"/>
</dbReference>
<evidence type="ECO:0000313" key="6">
    <source>
        <dbReference type="Proteomes" id="UP000502498"/>
    </source>
</evidence>
<dbReference type="RefSeq" id="WP_172989519.1">
    <property type="nucleotide sequence ID" value="NZ_CP054038.1"/>
</dbReference>
<dbReference type="InterPro" id="IPR013216">
    <property type="entry name" value="Methyltransf_11"/>
</dbReference>
<dbReference type="InterPro" id="IPR029063">
    <property type="entry name" value="SAM-dependent_MTases_sf"/>
</dbReference>
<dbReference type="InterPro" id="IPR051052">
    <property type="entry name" value="Diverse_substrate_MTase"/>
</dbReference>
<dbReference type="CDD" id="cd02440">
    <property type="entry name" value="AdoMet_MTases"/>
    <property type="match status" value="1"/>
</dbReference>
<reference evidence="5 6" key="1">
    <citation type="submission" date="2020-05" db="EMBL/GenBank/DDBJ databases">
        <title>Strain PA2F3 complete genome.</title>
        <authorList>
            <person name="Kim Y.-S."/>
            <person name="Kim S.-J."/>
            <person name="Jung H.-k."/>
            <person name="Kim S.-E."/>
            <person name="Kim K.-H."/>
        </authorList>
    </citation>
    <scope>NUCLEOTIDE SEQUENCE [LARGE SCALE GENOMIC DNA]</scope>
    <source>
        <strain evidence="5 6">PA2F3</strain>
    </source>
</reference>
<sequence length="252" mass="27213">MASREEMSLSFGAAAAAYESGRPDYPRAAVEWMLAPVREPGRSVRAADVGAGTGKLTRAIVEIGADVVAIDPDADMLAALRARVHGVPTFVGAAERLPLPDAALDAVLIGQAWHWVDAAAAAREVARVLRAGGVLGLVWNIRDESDPWVARLSTAIRPSNAERMLAEGGPRLAAPFGRADRAVWRWTNRQTRAVFLDMVASRSHVITAPEAERARILSAASELFDERCRLDGSGLEIVEIPYRTEAYRAVRP</sequence>
<proteinExistence type="inferred from homology"/>
<keyword evidence="2 5" id="KW-0489">Methyltransferase</keyword>
<protein>
    <submittedName>
        <fullName evidence="5">Class I SAM-dependent methyltransferase</fullName>
    </submittedName>
</protein>
<evidence type="ECO:0000256" key="2">
    <source>
        <dbReference type="ARBA" id="ARBA00022603"/>
    </source>
</evidence>
<dbReference type="AlphaFoldDB" id="A0A7D4Q0M3"/>
<dbReference type="Gene3D" id="3.40.50.150">
    <property type="entry name" value="Vaccinia Virus protein VP39"/>
    <property type="match status" value="1"/>
</dbReference>
<evidence type="ECO:0000256" key="3">
    <source>
        <dbReference type="ARBA" id="ARBA00022679"/>
    </source>
</evidence>
<dbReference type="Pfam" id="PF08241">
    <property type="entry name" value="Methyltransf_11"/>
    <property type="match status" value="1"/>
</dbReference>